<dbReference type="OrthoDB" id="671439at2759"/>
<dbReference type="SUPFAM" id="SSF52266">
    <property type="entry name" value="SGNH hydrolase"/>
    <property type="match status" value="1"/>
</dbReference>
<proteinExistence type="predicted"/>
<dbReference type="AlphaFoldDB" id="A0A550CAI9"/>
<evidence type="ECO:0000259" key="1">
    <source>
        <dbReference type="Pfam" id="PF13472"/>
    </source>
</evidence>
<comment type="caution">
    <text evidence="2">The sequence shown here is derived from an EMBL/GenBank/DDBJ whole genome shotgun (WGS) entry which is preliminary data.</text>
</comment>
<dbReference type="Gene3D" id="3.40.50.1110">
    <property type="entry name" value="SGNH hydrolase"/>
    <property type="match status" value="1"/>
</dbReference>
<dbReference type="CDD" id="cd01838">
    <property type="entry name" value="Isoamyl_acetate_hydrolase_like"/>
    <property type="match status" value="1"/>
</dbReference>
<dbReference type="GO" id="GO:0006629">
    <property type="term" value="P:lipid metabolic process"/>
    <property type="evidence" value="ECO:0007669"/>
    <property type="project" value="InterPro"/>
</dbReference>
<gene>
    <name evidence="2" type="ORF">BD626DRAFT_500533</name>
</gene>
<organism evidence="2 3">
    <name type="scientific">Schizophyllum amplum</name>
    <dbReference type="NCBI Taxonomy" id="97359"/>
    <lineage>
        <taxon>Eukaryota</taxon>
        <taxon>Fungi</taxon>
        <taxon>Dikarya</taxon>
        <taxon>Basidiomycota</taxon>
        <taxon>Agaricomycotina</taxon>
        <taxon>Agaricomycetes</taxon>
        <taxon>Agaricomycetidae</taxon>
        <taxon>Agaricales</taxon>
        <taxon>Schizophyllaceae</taxon>
        <taxon>Schizophyllum</taxon>
    </lineage>
</organism>
<dbReference type="PROSITE" id="PS01098">
    <property type="entry name" value="LIPASE_GDSL_SER"/>
    <property type="match status" value="1"/>
</dbReference>
<feature type="domain" description="SGNH hydrolase-type esterase" evidence="1">
    <location>
        <begin position="11"/>
        <end position="214"/>
    </location>
</feature>
<protein>
    <submittedName>
        <fullName evidence="2">SGNH hydrolase-type esterase domain-containing protein</fullName>
    </submittedName>
</protein>
<dbReference type="STRING" id="97359.A0A550CAI9"/>
<dbReference type="PANTHER" id="PTHR14209:SF19">
    <property type="entry name" value="ISOAMYL ACETATE-HYDROLYZING ESTERASE 1 HOMOLOG"/>
    <property type="match status" value="1"/>
</dbReference>
<dbReference type="GO" id="GO:0016298">
    <property type="term" value="F:lipase activity"/>
    <property type="evidence" value="ECO:0007669"/>
    <property type="project" value="InterPro"/>
</dbReference>
<evidence type="ECO:0000313" key="2">
    <source>
        <dbReference type="EMBL" id="TRM61794.1"/>
    </source>
</evidence>
<dbReference type="InterPro" id="IPR008265">
    <property type="entry name" value="Lipase_GDSL_AS"/>
</dbReference>
<keyword evidence="3" id="KW-1185">Reference proteome</keyword>
<reference evidence="2 3" key="1">
    <citation type="journal article" date="2019" name="New Phytol.">
        <title>Comparative genomics reveals unique wood-decay strategies and fruiting body development in the Schizophyllaceae.</title>
        <authorList>
            <person name="Almasi E."/>
            <person name="Sahu N."/>
            <person name="Krizsan K."/>
            <person name="Balint B."/>
            <person name="Kovacs G.M."/>
            <person name="Kiss B."/>
            <person name="Cseklye J."/>
            <person name="Drula E."/>
            <person name="Henrissat B."/>
            <person name="Nagy I."/>
            <person name="Chovatia M."/>
            <person name="Adam C."/>
            <person name="LaButti K."/>
            <person name="Lipzen A."/>
            <person name="Riley R."/>
            <person name="Grigoriev I.V."/>
            <person name="Nagy L.G."/>
        </authorList>
    </citation>
    <scope>NUCLEOTIDE SEQUENCE [LARGE SCALE GENOMIC DNA]</scope>
    <source>
        <strain evidence="2 3">NL-1724</strain>
    </source>
</reference>
<sequence length="263" mass="29566">MAAYSQDTIMLFGDSITQGGWEPEKSGFGTRLAHVYARKLDVLNRGLSGYNTEWGIPVFEQVFAKKPEQAHAPKVRLLLIWFGANDACIPPSPQHVPLPKFTSNLKHILSLVRSPDSPYHSPETKIVLVTPPPVNTLQRGVDLHARDPPKELDRLFEVTETYAEAVRAVGVEAGEGVAVVDVFGALWERAGKDEASLSQYLSDGLHLNGKGYEIMYDELMQVIKDKFPELHPDNLRYNFARWDEIDWKNPAPTLQKRPIEIPK</sequence>
<dbReference type="EMBL" id="VDMD01000015">
    <property type="protein sequence ID" value="TRM61794.1"/>
    <property type="molecule type" value="Genomic_DNA"/>
</dbReference>
<accession>A0A550CAI9</accession>
<dbReference type="InterPro" id="IPR045136">
    <property type="entry name" value="Iah1-like"/>
</dbReference>
<dbReference type="Proteomes" id="UP000320762">
    <property type="component" value="Unassembled WGS sequence"/>
</dbReference>
<dbReference type="InterPro" id="IPR013830">
    <property type="entry name" value="SGNH_hydro"/>
</dbReference>
<evidence type="ECO:0000313" key="3">
    <source>
        <dbReference type="Proteomes" id="UP000320762"/>
    </source>
</evidence>
<keyword evidence="2" id="KW-0378">Hydrolase</keyword>
<dbReference type="InterPro" id="IPR036514">
    <property type="entry name" value="SGNH_hydro_sf"/>
</dbReference>
<dbReference type="Pfam" id="PF13472">
    <property type="entry name" value="Lipase_GDSL_2"/>
    <property type="match status" value="1"/>
</dbReference>
<dbReference type="PANTHER" id="PTHR14209">
    <property type="entry name" value="ISOAMYL ACETATE-HYDROLYZING ESTERASE 1"/>
    <property type="match status" value="1"/>
</dbReference>
<name>A0A550CAI9_9AGAR</name>